<accession>A0A1F4XJY2</accession>
<dbReference type="Pfam" id="PF05231">
    <property type="entry name" value="MASE1"/>
    <property type="match status" value="1"/>
</dbReference>
<evidence type="ECO:0000313" key="9">
    <source>
        <dbReference type="Proteomes" id="UP000177614"/>
    </source>
</evidence>
<feature type="transmembrane region" description="Helical" evidence="6">
    <location>
        <begin position="146"/>
        <end position="175"/>
    </location>
</feature>
<gene>
    <name evidence="8" type="ORF">A2V81_04690</name>
</gene>
<evidence type="ECO:0000256" key="4">
    <source>
        <dbReference type="ARBA" id="ARBA00022989"/>
    </source>
</evidence>
<keyword evidence="5 6" id="KW-0472">Membrane</keyword>
<proteinExistence type="predicted"/>
<evidence type="ECO:0000259" key="7">
    <source>
        <dbReference type="Pfam" id="PF05231"/>
    </source>
</evidence>
<sequence length="222" mass="24170">MHPPQHTIRSVMYLFQNDERSKTMENVWQLEEGEVRKPGIVHVVMLALFTGIGIVVGTFGSLAIPIGFVSAFWPGQAVQSIGSIWFGWWGGIAAGLFPLISNSLSGSAPLPVSIAYLPANILQGMVAGWAFRRFKSNPSLPTGKDWWVFILWGALVPNAIGAAWGTTMLVAFGLITQAAQFVSFLGWFIGNTIPTIVLGGLVLKYVSPLVVRSKAFCKDYWA</sequence>
<comment type="subcellular location">
    <subcellularLocation>
        <location evidence="1">Cell membrane</location>
        <topology evidence="1">Multi-pass membrane protein</topology>
    </subcellularLocation>
</comment>
<feature type="transmembrane region" description="Helical" evidence="6">
    <location>
        <begin position="40"/>
        <end position="69"/>
    </location>
</feature>
<protein>
    <recommendedName>
        <fullName evidence="7">MASE1 domain-containing protein</fullName>
    </recommendedName>
</protein>
<evidence type="ECO:0000256" key="1">
    <source>
        <dbReference type="ARBA" id="ARBA00004651"/>
    </source>
</evidence>
<keyword evidence="2" id="KW-1003">Cell membrane</keyword>
<evidence type="ECO:0000313" key="8">
    <source>
        <dbReference type="EMBL" id="OGC82012.1"/>
    </source>
</evidence>
<reference evidence="8 9" key="1">
    <citation type="journal article" date="2016" name="Nat. Commun.">
        <title>Thousands of microbial genomes shed light on interconnected biogeochemical processes in an aquifer system.</title>
        <authorList>
            <person name="Anantharaman K."/>
            <person name="Brown C.T."/>
            <person name="Hug L.A."/>
            <person name="Sharon I."/>
            <person name="Castelle C.J."/>
            <person name="Probst A.J."/>
            <person name="Thomas B.C."/>
            <person name="Singh A."/>
            <person name="Wilkins M.J."/>
            <person name="Karaoz U."/>
            <person name="Brodie E.L."/>
            <person name="Williams K.H."/>
            <person name="Hubbard S.S."/>
            <person name="Banfield J.F."/>
        </authorList>
    </citation>
    <scope>NUCLEOTIDE SEQUENCE [LARGE SCALE GENOMIC DNA]</scope>
</reference>
<evidence type="ECO:0000256" key="3">
    <source>
        <dbReference type="ARBA" id="ARBA00022692"/>
    </source>
</evidence>
<dbReference type="STRING" id="1817814.A2V81_04690"/>
<organism evidence="8 9">
    <name type="scientific">Candidatus Abawacabacteria bacterium RBG_16_42_10</name>
    <dbReference type="NCBI Taxonomy" id="1817814"/>
    <lineage>
        <taxon>Bacteria</taxon>
        <taxon>Candidatus Abawacaibacteriota</taxon>
    </lineage>
</organism>
<evidence type="ECO:0000256" key="2">
    <source>
        <dbReference type="ARBA" id="ARBA00022475"/>
    </source>
</evidence>
<dbReference type="EMBL" id="MEWR01000012">
    <property type="protein sequence ID" value="OGC82012.1"/>
    <property type="molecule type" value="Genomic_DNA"/>
</dbReference>
<feature type="domain" description="MASE1" evidence="7">
    <location>
        <begin position="44"/>
        <end position="213"/>
    </location>
</feature>
<name>A0A1F4XJY2_9BACT</name>
<feature type="transmembrane region" description="Helical" evidence="6">
    <location>
        <begin position="181"/>
        <end position="203"/>
    </location>
</feature>
<dbReference type="Proteomes" id="UP000177614">
    <property type="component" value="Unassembled WGS sequence"/>
</dbReference>
<comment type="caution">
    <text evidence="8">The sequence shown here is derived from an EMBL/GenBank/DDBJ whole genome shotgun (WGS) entry which is preliminary data.</text>
</comment>
<dbReference type="GO" id="GO:0005886">
    <property type="term" value="C:plasma membrane"/>
    <property type="evidence" value="ECO:0007669"/>
    <property type="project" value="UniProtKB-SubCell"/>
</dbReference>
<keyword evidence="4 6" id="KW-1133">Transmembrane helix</keyword>
<dbReference type="InterPro" id="IPR007895">
    <property type="entry name" value="MASE1"/>
</dbReference>
<keyword evidence="3 6" id="KW-0812">Transmembrane</keyword>
<evidence type="ECO:0000256" key="5">
    <source>
        <dbReference type="ARBA" id="ARBA00023136"/>
    </source>
</evidence>
<feature type="transmembrane region" description="Helical" evidence="6">
    <location>
        <begin position="113"/>
        <end position="134"/>
    </location>
</feature>
<dbReference type="AlphaFoldDB" id="A0A1F4XJY2"/>
<evidence type="ECO:0000256" key="6">
    <source>
        <dbReference type="SAM" id="Phobius"/>
    </source>
</evidence>
<dbReference type="Gene3D" id="1.10.1760.20">
    <property type="match status" value="1"/>
</dbReference>
<feature type="transmembrane region" description="Helical" evidence="6">
    <location>
        <begin position="81"/>
        <end position="101"/>
    </location>
</feature>